<dbReference type="CDD" id="cd02856">
    <property type="entry name" value="E_set_GDE_Isoamylase_N"/>
    <property type="match status" value="1"/>
</dbReference>
<comment type="similarity">
    <text evidence="1">Belongs to the glycosyl hydrolase 13 family.</text>
</comment>
<dbReference type="InterPro" id="IPR006047">
    <property type="entry name" value="GH13_cat_dom"/>
</dbReference>
<accession>A0ABV7WEI0</accession>
<evidence type="ECO:0000256" key="3">
    <source>
        <dbReference type="ARBA" id="ARBA00023295"/>
    </source>
</evidence>
<dbReference type="Pfam" id="PF02922">
    <property type="entry name" value="CBM_48"/>
    <property type="match status" value="1"/>
</dbReference>
<evidence type="ECO:0000313" key="6">
    <source>
        <dbReference type="EMBL" id="MFC3688224.1"/>
    </source>
</evidence>
<evidence type="ECO:0000256" key="2">
    <source>
        <dbReference type="ARBA" id="ARBA00022801"/>
    </source>
</evidence>
<dbReference type="Proteomes" id="UP001595685">
    <property type="component" value="Unassembled WGS sequence"/>
</dbReference>
<dbReference type="InterPro" id="IPR014756">
    <property type="entry name" value="Ig_E-set"/>
</dbReference>
<dbReference type="Gene3D" id="2.60.40.10">
    <property type="entry name" value="Immunoglobulins"/>
    <property type="match status" value="1"/>
</dbReference>
<dbReference type="Gene3D" id="2.60.40.1180">
    <property type="entry name" value="Golgi alpha-mannosidase II"/>
    <property type="match status" value="1"/>
</dbReference>
<dbReference type="SMART" id="SM00642">
    <property type="entry name" value="Aamy"/>
    <property type="match status" value="1"/>
</dbReference>
<organism evidence="6 7">
    <name type="scientific">Aquipuribacter hungaricus</name>
    <dbReference type="NCBI Taxonomy" id="545624"/>
    <lineage>
        <taxon>Bacteria</taxon>
        <taxon>Bacillati</taxon>
        <taxon>Actinomycetota</taxon>
        <taxon>Actinomycetes</taxon>
        <taxon>Micrococcales</taxon>
        <taxon>Intrasporangiaceae</taxon>
        <taxon>Aquipuribacter</taxon>
    </lineage>
</organism>
<dbReference type="SUPFAM" id="SSF51445">
    <property type="entry name" value="(Trans)glycosidases"/>
    <property type="match status" value="1"/>
</dbReference>
<dbReference type="SUPFAM" id="SSF81296">
    <property type="entry name" value="E set domains"/>
    <property type="match status" value="1"/>
</dbReference>
<gene>
    <name evidence="6" type="primary">glgX</name>
    <name evidence="6" type="ORF">ACFOLH_07705</name>
</gene>
<protein>
    <submittedName>
        <fullName evidence="6">Glycogen debranching protein GlgX</fullName>
        <ecNumber evidence="6">3.2.1.196</ecNumber>
    </submittedName>
</protein>
<reference evidence="7" key="1">
    <citation type="journal article" date="2019" name="Int. J. Syst. Evol. Microbiol.">
        <title>The Global Catalogue of Microorganisms (GCM) 10K type strain sequencing project: providing services to taxonomists for standard genome sequencing and annotation.</title>
        <authorList>
            <consortium name="The Broad Institute Genomics Platform"/>
            <consortium name="The Broad Institute Genome Sequencing Center for Infectious Disease"/>
            <person name="Wu L."/>
            <person name="Ma J."/>
        </authorList>
    </citation>
    <scope>NUCLEOTIDE SEQUENCE [LARGE SCALE GENOMIC DNA]</scope>
    <source>
        <strain evidence="7">NCAIM B.02333</strain>
    </source>
</reference>
<keyword evidence="3 6" id="KW-0326">Glycosidase</keyword>
<dbReference type="GO" id="GO:0120549">
    <property type="term" value="F:limit dextrin alpha-1,6-maltotetraose-hydrolase activity"/>
    <property type="evidence" value="ECO:0007669"/>
    <property type="project" value="UniProtKB-EC"/>
</dbReference>
<evidence type="ECO:0000313" key="7">
    <source>
        <dbReference type="Proteomes" id="UP001595685"/>
    </source>
</evidence>
<dbReference type="RefSeq" id="WP_376985472.1">
    <property type="nucleotide sequence ID" value="NZ_JBHRWW010000004.1"/>
</dbReference>
<dbReference type="SUPFAM" id="SSF51011">
    <property type="entry name" value="Glycosyl hydrolase domain"/>
    <property type="match status" value="1"/>
</dbReference>
<feature type="compositionally biased region" description="Basic and acidic residues" evidence="4">
    <location>
        <begin position="509"/>
        <end position="528"/>
    </location>
</feature>
<dbReference type="InterPro" id="IPR011837">
    <property type="entry name" value="Glycogen_debranch_GlgX"/>
</dbReference>
<dbReference type="InterPro" id="IPR044505">
    <property type="entry name" value="GlgX_Isoamylase_N_E_set"/>
</dbReference>
<evidence type="ECO:0000259" key="5">
    <source>
        <dbReference type="SMART" id="SM00642"/>
    </source>
</evidence>
<evidence type="ECO:0000256" key="1">
    <source>
        <dbReference type="ARBA" id="ARBA00008061"/>
    </source>
</evidence>
<dbReference type="InterPro" id="IPR013780">
    <property type="entry name" value="Glyco_hydro_b"/>
</dbReference>
<dbReference type="PANTHER" id="PTHR43002">
    <property type="entry name" value="GLYCOGEN DEBRANCHING ENZYME"/>
    <property type="match status" value="1"/>
</dbReference>
<evidence type="ECO:0000256" key="4">
    <source>
        <dbReference type="SAM" id="MobiDB-lite"/>
    </source>
</evidence>
<comment type="caution">
    <text evidence="6">The sequence shown here is derived from an EMBL/GenBank/DDBJ whole genome shotgun (WGS) entry which is preliminary data.</text>
</comment>
<feature type="region of interest" description="Disordered" evidence="4">
    <location>
        <begin position="1"/>
        <end position="25"/>
    </location>
</feature>
<keyword evidence="7" id="KW-1185">Reference proteome</keyword>
<feature type="region of interest" description="Disordered" evidence="4">
    <location>
        <begin position="505"/>
        <end position="533"/>
    </location>
</feature>
<dbReference type="EC" id="3.2.1.196" evidence="6"/>
<proteinExistence type="inferred from homology"/>
<dbReference type="CDD" id="cd11326">
    <property type="entry name" value="AmyAc_Glg_debranch"/>
    <property type="match status" value="1"/>
</dbReference>
<keyword evidence="2 6" id="KW-0378">Hydrolase</keyword>
<dbReference type="NCBIfam" id="TIGR02100">
    <property type="entry name" value="glgX_debranch"/>
    <property type="match status" value="1"/>
</dbReference>
<dbReference type="Gene3D" id="3.20.20.80">
    <property type="entry name" value="Glycosidases"/>
    <property type="match status" value="1"/>
</dbReference>
<dbReference type="InterPro" id="IPR004193">
    <property type="entry name" value="Glyco_hydro_13_N"/>
</dbReference>
<dbReference type="InterPro" id="IPR013783">
    <property type="entry name" value="Ig-like_fold"/>
</dbReference>
<feature type="domain" description="Glycosyl hydrolase family 13 catalytic" evidence="5">
    <location>
        <begin position="172"/>
        <end position="606"/>
    </location>
</feature>
<dbReference type="InterPro" id="IPR017853">
    <property type="entry name" value="GH"/>
</dbReference>
<dbReference type="EMBL" id="JBHRWW010000004">
    <property type="protein sequence ID" value="MFC3688224.1"/>
    <property type="molecule type" value="Genomic_DNA"/>
</dbReference>
<sequence>MVDDAPSAPARVTGPGRPHPLGVRPAGDGVDVAVVAEHAERLELCLLDRDPSEPSGWREQRLVLPARTDGVHHGHVAGVRAGQRYVLRAHGPWEPARGHRYNPHKVLLDPYARVVEGTVQHTPALLDHVVVDGAPSELMSTVDSLGHGPVGVVVDEPPHPVHDRPGHPWARTVVLESHVRGLTRRLPAVPPELRGTYEGLAHPAVVDHLVRLGVTAVELLPVHASAPELHLHQRGLVNYWGYNTLSFFAPEPRYSAAVGRGEDAAAVLAEFRAMVASLHAAGLEVLLDVVHNHTCEGGLGGPTLSWRGLDNALYYRTDGGGYRDVTGTGNSLDSSQPEVVRQTLDSMRYWVQTMGVDGFRFDLAPALARVRDDERGTGGFDPDHPFLVAVRADPAFAGIKMVAEPWDIGPYGWRTGQMPVPFADWNDRYRDGVRSFWLDGSRAELESRPGPGVRDLATRLAGSDDMFGGPRRTGARTPLSGVNFLAAHDGFTLADLVSYDTKHNAANGEDNRDGHDHNLSWNHGHEGPTEDVEVTESRRRTLRALLGTLAVSTGVPMLLAGDELGRTQGGNNNGYCLDDETTWHDWSLAPWQRDLRDTTAFLLALRAQHPVFRQERFFGARPVQRLDGTRDVGWFDGDGDELSEAGWSDPWRRTLLMFLNGDAVAAEGEPGVRPTSFLVVVHGGAHGREVQLPEPPWAESYRPVWSSEQPRPEWPAGPGGVGIVPSDVLGGARLGVPARSLTLLEAVRPDARAARR</sequence>
<name>A0ABV7WEI0_9MICO</name>